<comment type="caution">
    <text evidence="1">The sequence shown here is derived from an EMBL/GenBank/DDBJ whole genome shotgun (WGS) entry which is preliminary data.</text>
</comment>
<dbReference type="EMBL" id="BARW01006923">
    <property type="protein sequence ID" value="GAI82554.1"/>
    <property type="molecule type" value="Genomic_DNA"/>
</dbReference>
<organism evidence="1">
    <name type="scientific">marine sediment metagenome</name>
    <dbReference type="NCBI Taxonomy" id="412755"/>
    <lineage>
        <taxon>unclassified sequences</taxon>
        <taxon>metagenomes</taxon>
        <taxon>ecological metagenomes</taxon>
    </lineage>
</organism>
<proteinExistence type="predicted"/>
<dbReference type="AlphaFoldDB" id="X1TRA6"/>
<evidence type="ECO:0000313" key="1">
    <source>
        <dbReference type="EMBL" id="GAI82554.1"/>
    </source>
</evidence>
<gene>
    <name evidence="1" type="ORF">S12H4_14520</name>
</gene>
<reference evidence="1" key="1">
    <citation type="journal article" date="2014" name="Front. Microbiol.">
        <title>High frequency of phylogenetically diverse reductive dehalogenase-homologous genes in deep subseafloor sedimentary metagenomes.</title>
        <authorList>
            <person name="Kawai M."/>
            <person name="Futagami T."/>
            <person name="Toyoda A."/>
            <person name="Takaki Y."/>
            <person name="Nishi S."/>
            <person name="Hori S."/>
            <person name="Arai W."/>
            <person name="Tsubouchi T."/>
            <person name="Morono Y."/>
            <person name="Uchiyama I."/>
            <person name="Ito T."/>
            <person name="Fujiyama A."/>
            <person name="Inagaki F."/>
            <person name="Takami H."/>
        </authorList>
    </citation>
    <scope>NUCLEOTIDE SEQUENCE</scope>
    <source>
        <strain evidence="1">Expedition CK06-06</strain>
    </source>
</reference>
<name>X1TRA6_9ZZZZ</name>
<sequence>MMKLINKLKGEEKQKPPLDLQCYTNNFNGPGCKACPFLTDCKTHHNKKTIRV</sequence>
<protein>
    <submittedName>
        <fullName evidence="1">Uncharacterized protein</fullName>
    </submittedName>
</protein>
<accession>X1TRA6</accession>